<evidence type="ECO:0000256" key="7">
    <source>
        <dbReference type="ARBA" id="ARBA00023136"/>
    </source>
</evidence>
<dbReference type="PROSITE" id="PS52016">
    <property type="entry name" value="TONB_DEPENDENT_REC_3"/>
    <property type="match status" value="1"/>
</dbReference>
<keyword evidence="8 14" id="KW-0675">Receptor</keyword>
<evidence type="ECO:0000313" key="14">
    <source>
        <dbReference type="EMBL" id="MEE1883794.1"/>
    </source>
</evidence>
<comment type="similarity">
    <text evidence="10 11">Belongs to the TonB-dependent receptor family.</text>
</comment>
<evidence type="ECO:0000256" key="11">
    <source>
        <dbReference type="RuleBase" id="RU003357"/>
    </source>
</evidence>
<comment type="caution">
    <text evidence="14">The sequence shown here is derived from an EMBL/GenBank/DDBJ whole genome shotgun (WGS) entry which is preliminary data.</text>
</comment>
<keyword evidence="15" id="KW-1185">Reference proteome</keyword>
<dbReference type="Gene3D" id="2.170.130.10">
    <property type="entry name" value="TonB-dependent receptor, plug domain"/>
    <property type="match status" value="1"/>
</dbReference>
<reference evidence="14 15" key="1">
    <citation type="submission" date="2024-01" db="EMBL/GenBank/DDBJ databases">
        <title>Pedobacter sp. nov., isolated from oil-contaminated soil.</title>
        <authorList>
            <person name="Le N.T.T."/>
        </authorList>
    </citation>
    <scope>NUCLEOTIDE SEQUENCE [LARGE SCALE GENOMIC DNA]</scope>
    <source>
        <strain evidence="14 15">VNH31</strain>
    </source>
</reference>
<evidence type="ECO:0000256" key="8">
    <source>
        <dbReference type="ARBA" id="ARBA00023170"/>
    </source>
</evidence>
<dbReference type="InterPro" id="IPR012910">
    <property type="entry name" value="Plug_dom"/>
</dbReference>
<dbReference type="InterPro" id="IPR039426">
    <property type="entry name" value="TonB-dep_rcpt-like"/>
</dbReference>
<evidence type="ECO:0000259" key="12">
    <source>
        <dbReference type="Pfam" id="PF00593"/>
    </source>
</evidence>
<organism evidence="14 15">
    <name type="scientific">Pedobacter flavus</name>
    <dbReference type="NCBI Taxonomy" id="3113906"/>
    <lineage>
        <taxon>Bacteria</taxon>
        <taxon>Pseudomonadati</taxon>
        <taxon>Bacteroidota</taxon>
        <taxon>Sphingobacteriia</taxon>
        <taxon>Sphingobacteriales</taxon>
        <taxon>Sphingobacteriaceae</taxon>
        <taxon>Pedobacter</taxon>
    </lineage>
</organism>
<dbReference type="EMBL" id="JAZDQU010000001">
    <property type="protein sequence ID" value="MEE1883794.1"/>
    <property type="molecule type" value="Genomic_DNA"/>
</dbReference>
<dbReference type="Pfam" id="PF00593">
    <property type="entry name" value="TonB_dep_Rec_b-barrel"/>
    <property type="match status" value="1"/>
</dbReference>
<protein>
    <submittedName>
        <fullName evidence="14">TonB-dependent receptor</fullName>
    </submittedName>
</protein>
<evidence type="ECO:0000256" key="10">
    <source>
        <dbReference type="PROSITE-ProRule" id="PRU01360"/>
    </source>
</evidence>
<dbReference type="PANTHER" id="PTHR30069">
    <property type="entry name" value="TONB-DEPENDENT OUTER MEMBRANE RECEPTOR"/>
    <property type="match status" value="1"/>
</dbReference>
<sequence length="647" mass="74138">MLNAQTDTIKTQHITEVKITALDLSPYLNSATPVQLLNSKDIQRLKGVSIADALRFFSGVQLKDYGGVGGLKTINVRSMGSNHTSVFYNGSQLSNAQNGQVDLSKYSLENLKEISLYSGQNPELLQSARAFASSSALFLKSQSPVFFPNKNQHFKLNLKTGSFNLLNPQVLFARKLSDKISWVVNSELLNSDGKYKYRYTNGVYDTTMVRQNGDILSKRIESELFVKFADSSQINNQVYYYNSERGLPGAIVSNKFNFSQRQWDRNFFYQSSYTSDGSKKFKWLAQLKYSNDFLRYVDPDYKTLFGILDNRYYQHEVYVSLSNSFALNKHWNFSFSNDLSKQDLNANLYNFAYPTRYSWLSAVNTKFEKDALSLQATLLRTSVKDAVMLGKSGGDKENFSPTLLASWQPFQFKNLKIRGFYKSIFRLPTFNDLYYTSVGNTSLDPEIGKQIDLGFTYSLFSNNTSLKTLIVRGDVYDNQIKDKIVAIPTLNLFRWTMVNLDRVQISGAEIQFQTHWQFNKLNALIKGNYTYEKAVEKTESAYSYGHQIPYIPVHSGSLTAALDFKTVSLNYSFIYTGERYSQKANIPVNYIPAWYTHDLAIHKALNILPTPLRISAEINNLLNQYYDIVLNYPMPGRNYRFTLYTNF</sequence>
<evidence type="ECO:0000256" key="2">
    <source>
        <dbReference type="ARBA" id="ARBA00022448"/>
    </source>
</evidence>
<gene>
    <name evidence="14" type="ORF">VRU49_00050</name>
</gene>
<dbReference type="InterPro" id="IPR036942">
    <property type="entry name" value="Beta-barrel_TonB_sf"/>
</dbReference>
<proteinExistence type="inferred from homology"/>
<feature type="domain" description="TonB-dependent receptor-like beta-barrel" evidence="12">
    <location>
        <begin position="233"/>
        <end position="621"/>
    </location>
</feature>
<dbReference type="InterPro" id="IPR000531">
    <property type="entry name" value="Beta-barrel_TonB"/>
</dbReference>
<dbReference type="SUPFAM" id="SSF56935">
    <property type="entry name" value="Porins"/>
    <property type="match status" value="1"/>
</dbReference>
<evidence type="ECO:0000256" key="4">
    <source>
        <dbReference type="ARBA" id="ARBA00022692"/>
    </source>
</evidence>
<keyword evidence="7 10" id="KW-0472">Membrane</keyword>
<accession>A0ABU7GXN2</accession>
<keyword evidence="3 10" id="KW-1134">Transmembrane beta strand</keyword>
<evidence type="ECO:0000259" key="13">
    <source>
        <dbReference type="Pfam" id="PF07715"/>
    </source>
</evidence>
<evidence type="ECO:0000256" key="6">
    <source>
        <dbReference type="ARBA" id="ARBA00023077"/>
    </source>
</evidence>
<dbReference type="RefSeq" id="WP_330144720.1">
    <property type="nucleotide sequence ID" value="NZ_JAZDQU010000001.1"/>
</dbReference>
<feature type="domain" description="TonB-dependent receptor plug" evidence="13">
    <location>
        <begin position="30"/>
        <end position="122"/>
    </location>
</feature>
<keyword evidence="4 10" id="KW-0812">Transmembrane</keyword>
<keyword evidence="2 10" id="KW-0813">Transport</keyword>
<evidence type="ECO:0000256" key="5">
    <source>
        <dbReference type="ARBA" id="ARBA00022729"/>
    </source>
</evidence>
<keyword evidence="9 10" id="KW-0998">Cell outer membrane</keyword>
<evidence type="ECO:0000256" key="1">
    <source>
        <dbReference type="ARBA" id="ARBA00004571"/>
    </source>
</evidence>
<dbReference type="InterPro" id="IPR037066">
    <property type="entry name" value="Plug_dom_sf"/>
</dbReference>
<dbReference type="PANTHER" id="PTHR30069:SF29">
    <property type="entry name" value="HEMOGLOBIN AND HEMOGLOBIN-HAPTOGLOBIN-BINDING PROTEIN 1-RELATED"/>
    <property type="match status" value="1"/>
</dbReference>
<comment type="subcellular location">
    <subcellularLocation>
        <location evidence="1 10">Cell outer membrane</location>
        <topology evidence="1 10">Multi-pass membrane protein</topology>
    </subcellularLocation>
</comment>
<keyword evidence="6 11" id="KW-0798">TonB box</keyword>
<evidence type="ECO:0000256" key="3">
    <source>
        <dbReference type="ARBA" id="ARBA00022452"/>
    </source>
</evidence>
<dbReference type="Proteomes" id="UP001337681">
    <property type="component" value="Unassembled WGS sequence"/>
</dbReference>
<dbReference type="Pfam" id="PF07715">
    <property type="entry name" value="Plug"/>
    <property type="match status" value="1"/>
</dbReference>
<evidence type="ECO:0000256" key="9">
    <source>
        <dbReference type="ARBA" id="ARBA00023237"/>
    </source>
</evidence>
<evidence type="ECO:0000313" key="15">
    <source>
        <dbReference type="Proteomes" id="UP001337681"/>
    </source>
</evidence>
<name>A0ABU7GXN2_9SPHI</name>
<keyword evidence="5" id="KW-0732">Signal</keyword>
<dbReference type="Gene3D" id="2.40.170.20">
    <property type="entry name" value="TonB-dependent receptor, beta-barrel domain"/>
    <property type="match status" value="1"/>
</dbReference>